<dbReference type="EMBL" id="CP013729">
    <property type="protein sequence ID" value="ALV06505.1"/>
    <property type="molecule type" value="Genomic_DNA"/>
</dbReference>
<keyword evidence="3" id="KW-1185">Reference proteome</keyword>
<dbReference type="KEGG" id="rdp:RD2015_2029"/>
<accession>A0A0U3MDW5</accession>
<reference evidence="2 3" key="1">
    <citation type="submission" date="2015-12" db="EMBL/GenBank/DDBJ databases">
        <title>Complete genome of Roseateles depolymerans KCTC 42856.</title>
        <authorList>
            <person name="Kim K.M."/>
        </authorList>
    </citation>
    <scope>NUCLEOTIDE SEQUENCE [LARGE SCALE GENOMIC DNA]</scope>
    <source>
        <strain evidence="2 3">KCTC 42856</strain>
    </source>
</reference>
<feature type="domain" description="Amidohydrolase-related" evidence="1">
    <location>
        <begin position="3"/>
        <end position="267"/>
    </location>
</feature>
<dbReference type="GO" id="GO:0005737">
    <property type="term" value="C:cytoplasm"/>
    <property type="evidence" value="ECO:0007669"/>
    <property type="project" value="TreeGrafter"/>
</dbReference>
<dbReference type="RefSeq" id="WP_058934773.1">
    <property type="nucleotide sequence ID" value="NZ_CP013729.1"/>
</dbReference>
<evidence type="ECO:0000259" key="1">
    <source>
        <dbReference type="Pfam" id="PF04909"/>
    </source>
</evidence>
<dbReference type="Pfam" id="PF04909">
    <property type="entry name" value="Amidohydro_2"/>
    <property type="match status" value="1"/>
</dbReference>
<dbReference type="Proteomes" id="UP000060699">
    <property type="component" value="Chromosome"/>
</dbReference>
<dbReference type="Gene3D" id="3.20.20.140">
    <property type="entry name" value="Metal-dependent hydrolases"/>
    <property type="match status" value="1"/>
</dbReference>
<proteinExistence type="predicted"/>
<dbReference type="OrthoDB" id="1407586at2"/>
<dbReference type="PATRIC" id="fig|76731.3.peg.2080"/>
<evidence type="ECO:0000313" key="3">
    <source>
        <dbReference type="Proteomes" id="UP000060699"/>
    </source>
</evidence>
<organism evidence="2 3">
    <name type="scientific">Roseateles depolymerans</name>
    <dbReference type="NCBI Taxonomy" id="76731"/>
    <lineage>
        <taxon>Bacteria</taxon>
        <taxon>Pseudomonadati</taxon>
        <taxon>Pseudomonadota</taxon>
        <taxon>Betaproteobacteria</taxon>
        <taxon>Burkholderiales</taxon>
        <taxon>Sphaerotilaceae</taxon>
        <taxon>Roseateles</taxon>
    </lineage>
</organism>
<dbReference type="GO" id="GO:0016787">
    <property type="term" value="F:hydrolase activity"/>
    <property type="evidence" value="ECO:0007669"/>
    <property type="project" value="UniProtKB-KW"/>
</dbReference>
<keyword evidence="2" id="KW-0378">Hydrolase</keyword>
<dbReference type="PANTHER" id="PTHR21240:SF28">
    <property type="entry name" value="ISO-OROTATE DECARBOXYLASE (EUROFUNG)"/>
    <property type="match status" value="1"/>
</dbReference>
<dbReference type="SUPFAM" id="SSF51556">
    <property type="entry name" value="Metallo-dependent hydrolases"/>
    <property type="match status" value="1"/>
</dbReference>
<dbReference type="GO" id="GO:0016831">
    <property type="term" value="F:carboxy-lyase activity"/>
    <property type="evidence" value="ECO:0007669"/>
    <property type="project" value="InterPro"/>
</dbReference>
<dbReference type="InterPro" id="IPR032466">
    <property type="entry name" value="Metal_Hydrolase"/>
</dbReference>
<dbReference type="InterPro" id="IPR006680">
    <property type="entry name" value="Amidohydro-rel"/>
</dbReference>
<dbReference type="GO" id="GO:0019748">
    <property type="term" value="P:secondary metabolic process"/>
    <property type="evidence" value="ECO:0007669"/>
    <property type="project" value="TreeGrafter"/>
</dbReference>
<dbReference type="AlphaFoldDB" id="A0A0U3MDW5"/>
<dbReference type="STRING" id="76731.RD2015_2029"/>
<evidence type="ECO:0000313" key="2">
    <source>
        <dbReference type="EMBL" id="ALV06505.1"/>
    </source>
</evidence>
<name>A0A0U3MDW5_9BURK</name>
<dbReference type="PANTHER" id="PTHR21240">
    <property type="entry name" value="2-AMINO-3-CARBOXYLMUCONATE-6-SEMIALDEHYDE DECARBOXYLASE"/>
    <property type="match status" value="1"/>
</dbReference>
<dbReference type="InterPro" id="IPR032465">
    <property type="entry name" value="ACMSD"/>
</dbReference>
<protein>
    <submittedName>
        <fullName evidence="2">Amidohydrolase 2</fullName>
    </submittedName>
</protein>
<gene>
    <name evidence="2" type="ORF">RD2015_2029</name>
</gene>
<sequence>MIIDAHLHCTGRERTDDVLRTLDEAGIDKGVLLAPFLGDGYSIDDAASLRRANEHLSRLVRHHPDRLIGFAVVDPRDPAAPDDLRHAIEDLGLRGCKMVPTGWYPYEERVQPVFAMAHALALPLLFHSGIFIDGRSGRFCRPTYFEALRDHPRTRVALAHMGWPWTDEALAVALIDRIHGVPHAQVQFRLDISFGPPPAYRREVLARMLEVLGAGSLQFGSDCFLPCSGAHVRERRQWVEDLMDMLDLDAAARRQIWCDTAAAWLGLKLEAEGQAQRSSHPGHLLPRLSANDEDGAGGAASSSVPRPWRPICC</sequence>